<dbReference type="FunFam" id="3.40.50.300:FF:000126">
    <property type="entry name" value="Galactose/methyl galactoside import ATP-binding protein MglA"/>
    <property type="match status" value="1"/>
</dbReference>
<evidence type="ECO:0000313" key="13">
    <source>
        <dbReference type="Proteomes" id="UP000774000"/>
    </source>
</evidence>
<keyword evidence="7" id="KW-0547">Nucleotide-binding</keyword>
<dbReference type="SMART" id="SM00382">
    <property type="entry name" value="AAA"/>
    <property type="match status" value="2"/>
</dbReference>
<dbReference type="InterPro" id="IPR003439">
    <property type="entry name" value="ABC_transporter-like_ATP-bd"/>
</dbReference>
<comment type="subcellular location">
    <subcellularLocation>
        <location evidence="2">Cell inner membrane</location>
    </subcellularLocation>
    <subcellularLocation>
        <location evidence="1">Cell membrane</location>
        <topology evidence="1">Peripheral membrane protein</topology>
    </subcellularLocation>
</comment>
<dbReference type="CDD" id="cd03215">
    <property type="entry name" value="ABC_Carb_Monos_II"/>
    <property type="match status" value="1"/>
</dbReference>
<keyword evidence="5" id="KW-0762">Sugar transport</keyword>
<dbReference type="PANTHER" id="PTHR43790">
    <property type="entry name" value="CARBOHYDRATE TRANSPORT ATP-BINDING PROTEIN MG119-RELATED"/>
    <property type="match status" value="1"/>
</dbReference>
<protein>
    <submittedName>
        <fullName evidence="12">Ribose transport system ATP-binding protein</fullName>
    </submittedName>
</protein>
<evidence type="ECO:0000256" key="4">
    <source>
        <dbReference type="ARBA" id="ARBA00022475"/>
    </source>
</evidence>
<dbReference type="InterPro" id="IPR003593">
    <property type="entry name" value="AAA+_ATPase"/>
</dbReference>
<evidence type="ECO:0000256" key="6">
    <source>
        <dbReference type="ARBA" id="ARBA00022737"/>
    </source>
</evidence>
<dbReference type="InterPro" id="IPR027417">
    <property type="entry name" value="P-loop_NTPase"/>
</dbReference>
<dbReference type="InterPro" id="IPR050107">
    <property type="entry name" value="ABC_carbohydrate_import_ATPase"/>
</dbReference>
<organism evidence="12 13">
    <name type="scientific">Halanaerobacter jeridensis</name>
    <dbReference type="NCBI Taxonomy" id="706427"/>
    <lineage>
        <taxon>Bacteria</taxon>
        <taxon>Bacillati</taxon>
        <taxon>Bacillota</taxon>
        <taxon>Clostridia</taxon>
        <taxon>Halanaerobiales</taxon>
        <taxon>Halobacteroidaceae</taxon>
        <taxon>Halanaerobacter</taxon>
    </lineage>
</organism>
<dbReference type="GO" id="GO:0015749">
    <property type="term" value="P:monosaccharide transmembrane transport"/>
    <property type="evidence" value="ECO:0007669"/>
    <property type="project" value="UniProtKB-ARBA"/>
</dbReference>
<evidence type="ECO:0000256" key="8">
    <source>
        <dbReference type="ARBA" id="ARBA00022840"/>
    </source>
</evidence>
<dbReference type="RefSeq" id="WP_204701344.1">
    <property type="nucleotide sequence ID" value="NZ_JAFBDQ010000006.1"/>
</dbReference>
<evidence type="ECO:0000256" key="10">
    <source>
        <dbReference type="ARBA" id="ARBA00023136"/>
    </source>
</evidence>
<dbReference type="PROSITE" id="PS50893">
    <property type="entry name" value="ABC_TRANSPORTER_2"/>
    <property type="match status" value="2"/>
</dbReference>
<dbReference type="SUPFAM" id="SSF52540">
    <property type="entry name" value="P-loop containing nucleoside triphosphate hydrolases"/>
    <property type="match status" value="2"/>
</dbReference>
<evidence type="ECO:0000313" key="12">
    <source>
        <dbReference type="EMBL" id="MBM7556563.1"/>
    </source>
</evidence>
<sequence>MSEDLILEMKNITKTFPGVKALDNVNLDLYKGEIHALLGENGAGKSTLMKVLNGIHHQNSGEIYFKGQEVDFAGPREAQEAGLSIIHQELKLLPDLTVAENVFLGREKVNGIFVDFADLKEKTADVLEQLGVDIDPETKVRDLNIGSQQMVEIAKAISQEAEVLVMDEPTSSLTPGEAELLFDLIERLREQQISIIYISHKIEEIFKLCDRVTVLRDGAKVGEVEVANTNRDQLVRMMVGRDITERFPEIENNRSDKILEVKNLSVPGKVKDATFDVYKGEVLGIAGLMGAGRTELAKTIYGAFKPESGEIYYKGEKIEINSPKEAIDLGFYYLSEDRKEEGLVLTESVEHNISLSILDRIKNIGLIDQDREGELARKYIDDLAIKTPDEKREVKSLSGGNQQKVVIAKVLSTEPEVVILDDPTRGIDVGAKREIYNLINDFVEQGVAVILISSELPEVLNLSHRILVMHEHKIAGELDGGQATQEKIMNLATGGSIN</sequence>
<dbReference type="Gene3D" id="3.40.50.300">
    <property type="entry name" value="P-loop containing nucleotide triphosphate hydrolases"/>
    <property type="match status" value="2"/>
</dbReference>
<evidence type="ECO:0000256" key="1">
    <source>
        <dbReference type="ARBA" id="ARBA00004202"/>
    </source>
</evidence>
<keyword evidence="8 12" id="KW-0067">ATP-binding</keyword>
<dbReference type="Pfam" id="PF00005">
    <property type="entry name" value="ABC_tran"/>
    <property type="match status" value="2"/>
</dbReference>
<evidence type="ECO:0000256" key="2">
    <source>
        <dbReference type="ARBA" id="ARBA00004533"/>
    </source>
</evidence>
<evidence type="ECO:0000256" key="7">
    <source>
        <dbReference type="ARBA" id="ARBA00022741"/>
    </source>
</evidence>
<name>A0A938XSB1_9FIRM</name>
<accession>A0A938XSB1</accession>
<keyword evidence="6" id="KW-0677">Repeat</keyword>
<evidence type="ECO:0000259" key="11">
    <source>
        <dbReference type="PROSITE" id="PS50893"/>
    </source>
</evidence>
<keyword evidence="9" id="KW-1278">Translocase</keyword>
<comment type="caution">
    <text evidence="12">The sequence shown here is derived from an EMBL/GenBank/DDBJ whole genome shotgun (WGS) entry which is preliminary data.</text>
</comment>
<gene>
    <name evidence="12" type="ORF">JOC47_001414</name>
</gene>
<dbReference type="AlphaFoldDB" id="A0A938XSB1"/>
<dbReference type="CDD" id="cd03216">
    <property type="entry name" value="ABC_Carb_Monos_I"/>
    <property type="match status" value="1"/>
</dbReference>
<feature type="domain" description="ABC transporter" evidence="11">
    <location>
        <begin position="7"/>
        <end position="242"/>
    </location>
</feature>
<keyword evidence="10" id="KW-0472">Membrane</keyword>
<dbReference type="GO" id="GO:0005524">
    <property type="term" value="F:ATP binding"/>
    <property type="evidence" value="ECO:0007669"/>
    <property type="project" value="UniProtKB-KW"/>
</dbReference>
<dbReference type="GO" id="GO:0016887">
    <property type="term" value="F:ATP hydrolysis activity"/>
    <property type="evidence" value="ECO:0007669"/>
    <property type="project" value="InterPro"/>
</dbReference>
<dbReference type="InterPro" id="IPR017871">
    <property type="entry name" value="ABC_transporter-like_CS"/>
</dbReference>
<dbReference type="PANTHER" id="PTHR43790:SF9">
    <property type="entry name" value="GALACTOFURANOSE TRANSPORTER ATP-BINDING PROTEIN YTFR"/>
    <property type="match status" value="1"/>
</dbReference>
<evidence type="ECO:0000256" key="9">
    <source>
        <dbReference type="ARBA" id="ARBA00022967"/>
    </source>
</evidence>
<evidence type="ECO:0000256" key="5">
    <source>
        <dbReference type="ARBA" id="ARBA00022597"/>
    </source>
</evidence>
<dbReference type="EMBL" id="JAFBDQ010000006">
    <property type="protein sequence ID" value="MBM7556563.1"/>
    <property type="molecule type" value="Genomic_DNA"/>
</dbReference>
<keyword evidence="3" id="KW-0813">Transport</keyword>
<dbReference type="Proteomes" id="UP000774000">
    <property type="component" value="Unassembled WGS sequence"/>
</dbReference>
<evidence type="ECO:0000256" key="3">
    <source>
        <dbReference type="ARBA" id="ARBA00022448"/>
    </source>
</evidence>
<dbReference type="GO" id="GO:0005886">
    <property type="term" value="C:plasma membrane"/>
    <property type="evidence" value="ECO:0007669"/>
    <property type="project" value="UniProtKB-SubCell"/>
</dbReference>
<keyword evidence="4" id="KW-1003">Cell membrane</keyword>
<dbReference type="PROSITE" id="PS00211">
    <property type="entry name" value="ABC_TRANSPORTER_1"/>
    <property type="match status" value="1"/>
</dbReference>
<dbReference type="FunFam" id="3.40.50.300:FF:000127">
    <property type="entry name" value="Ribose import ATP-binding protein RbsA"/>
    <property type="match status" value="1"/>
</dbReference>
<reference evidence="12" key="1">
    <citation type="submission" date="2021-01" db="EMBL/GenBank/DDBJ databases">
        <title>Genomic Encyclopedia of Type Strains, Phase IV (KMG-IV): sequencing the most valuable type-strain genomes for metagenomic binning, comparative biology and taxonomic classification.</title>
        <authorList>
            <person name="Goeker M."/>
        </authorList>
    </citation>
    <scope>NUCLEOTIDE SEQUENCE</scope>
    <source>
        <strain evidence="12">DSM 23230</strain>
    </source>
</reference>
<keyword evidence="13" id="KW-1185">Reference proteome</keyword>
<proteinExistence type="predicted"/>
<feature type="domain" description="ABC transporter" evidence="11">
    <location>
        <begin position="253"/>
        <end position="496"/>
    </location>
</feature>